<proteinExistence type="predicted"/>
<name>A0ACC3AF12_9EURO</name>
<reference evidence="1" key="1">
    <citation type="submission" date="2022-10" db="EMBL/GenBank/DDBJ databases">
        <title>Culturing micro-colonial fungi from biological soil crusts in the Mojave desert and describing Neophaeococcomyces mojavensis, and introducing the new genera and species Taxawa tesnikishii.</title>
        <authorList>
            <person name="Kurbessoian T."/>
            <person name="Stajich J.E."/>
        </authorList>
    </citation>
    <scope>NUCLEOTIDE SEQUENCE</scope>
    <source>
        <strain evidence="1">JES_112</strain>
    </source>
</reference>
<evidence type="ECO:0000313" key="1">
    <source>
        <dbReference type="EMBL" id="KAJ9661146.1"/>
    </source>
</evidence>
<evidence type="ECO:0000313" key="2">
    <source>
        <dbReference type="Proteomes" id="UP001172386"/>
    </source>
</evidence>
<dbReference type="EMBL" id="JAPDRQ010000025">
    <property type="protein sequence ID" value="KAJ9661146.1"/>
    <property type="molecule type" value="Genomic_DNA"/>
</dbReference>
<protein>
    <submittedName>
        <fullName evidence="1">Uncharacterized protein</fullName>
    </submittedName>
</protein>
<keyword evidence="2" id="KW-1185">Reference proteome</keyword>
<sequence>MSLVGNEVEVKLSERLPRCDPSFSLASHALSSEQDELKSIGKRLAHASVYADDMSDDDSASVTSSIMTSQVPALTRGNSIASSSGTSMHTDMASVLQGGYVLESEDGVLTLPQSQPADSDIHLLCPFQILDCVETFSDVREFKTHVFSHFRGHPTLPNFAPCFLCDERFHQASDDDPALAWNSMLSHMVHAHYGQGQEYGTIRADFGLMRWMYDRKIINDHDFKRTQVCPQPVVLPSAGMTASMMTERDTPTAPSPPRSPTLLSSPLSEASVPASSSSTGYHGQAYVTFAGARAERRRRESLRPIFQRHARSVS</sequence>
<accession>A0ACC3AF12</accession>
<gene>
    <name evidence="1" type="ORF">H2198_002090</name>
</gene>
<comment type="caution">
    <text evidence="1">The sequence shown here is derived from an EMBL/GenBank/DDBJ whole genome shotgun (WGS) entry which is preliminary data.</text>
</comment>
<dbReference type="Proteomes" id="UP001172386">
    <property type="component" value="Unassembled WGS sequence"/>
</dbReference>
<organism evidence="1 2">
    <name type="scientific">Neophaeococcomyces mojaviensis</name>
    <dbReference type="NCBI Taxonomy" id="3383035"/>
    <lineage>
        <taxon>Eukaryota</taxon>
        <taxon>Fungi</taxon>
        <taxon>Dikarya</taxon>
        <taxon>Ascomycota</taxon>
        <taxon>Pezizomycotina</taxon>
        <taxon>Eurotiomycetes</taxon>
        <taxon>Chaetothyriomycetidae</taxon>
        <taxon>Chaetothyriales</taxon>
        <taxon>Chaetothyriales incertae sedis</taxon>
        <taxon>Neophaeococcomyces</taxon>
    </lineage>
</organism>